<sequence length="214" mass="24796">MKKLIIQIILAGIIIFLGYKCYESIKIPQQFKVIKEQRYARIADRLKDIRTAQEAYKGVYGKYTGSFDTLINFIKYDSVKVVRSIGSLSDEDLEKGITEAQAIKEGRIVRDTVKQGVLETIFNKDYPIDDLRYVPFTKRKYQFNMGASSMFTDSGVEVPLFQAWISNTYIFEDIEDQYKDEILQENGERKRLKKYPGLKVGDLKEANNNVGNWE</sequence>
<comment type="caution">
    <text evidence="2">The sequence shown here is derived from an EMBL/GenBank/DDBJ whole genome shotgun (WGS) entry which is preliminary data.</text>
</comment>
<gene>
    <name evidence="2" type="ORF">DWW24_15520</name>
    <name evidence="1" type="ORF">PN645_14035</name>
</gene>
<dbReference type="Proteomes" id="UP000283426">
    <property type="component" value="Unassembled WGS sequence"/>
</dbReference>
<evidence type="ECO:0000313" key="2">
    <source>
        <dbReference type="EMBL" id="RGV20900.1"/>
    </source>
</evidence>
<dbReference type="Proteomes" id="UP001212263">
    <property type="component" value="Unassembled WGS sequence"/>
</dbReference>
<name>A0A412W7Y8_9BACT</name>
<accession>A0A412W7Y8</accession>
<dbReference type="EMBL" id="QRYW01000037">
    <property type="protein sequence ID" value="RGV20900.1"/>
    <property type="molecule type" value="Genomic_DNA"/>
</dbReference>
<reference evidence="1" key="2">
    <citation type="submission" date="2023-01" db="EMBL/GenBank/DDBJ databases">
        <title>Human gut microbiome strain richness.</title>
        <authorList>
            <person name="Chen-Liaw A."/>
        </authorList>
    </citation>
    <scope>NUCLEOTIDE SEQUENCE</scope>
    <source>
        <strain evidence="1">RTP21484st1_B7_RTP21484_190118</strain>
    </source>
</reference>
<dbReference type="EMBL" id="JAQMRD010000020">
    <property type="protein sequence ID" value="MDB9224119.1"/>
    <property type="molecule type" value="Genomic_DNA"/>
</dbReference>
<evidence type="ECO:0000313" key="1">
    <source>
        <dbReference type="EMBL" id="MDB9224119.1"/>
    </source>
</evidence>
<protein>
    <submittedName>
        <fullName evidence="2">Uncharacterized protein</fullName>
    </submittedName>
</protein>
<organism evidence="2 3">
    <name type="scientific">Odoribacter splanchnicus</name>
    <dbReference type="NCBI Taxonomy" id="28118"/>
    <lineage>
        <taxon>Bacteria</taxon>
        <taxon>Pseudomonadati</taxon>
        <taxon>Bacteroidota</taxon>
        <taxon>Bacteroidia</taxon>
        <taxon>Bacteroidales</taxon>
        <taxon>Odoribacteraceae</taxon>
        <taxon>Odoribacter</taxon>
    </lineage>
</organism>
<dbReference type="AlphaFoldDB" id="A0A412W7Y8"/>
<reference evidence="2 3" key="1">
    <citation type="submission" date="2018-08" db="EMBL/GenBank/DDBJ databases">
        <title>A genome reference for cultivated species of the human gut microbiota.</title>
        <authorList>
            <person name="Zou Y."/>
            <person name="Xue W."/>
            <person name="Luo G."/>
        </authorList>
    </citation>
    <scope>NUCLEOTIDE SEQUENCE [LARGE SCALE GENOMIC DNA]</scope>
    <source>
        <strain evidence="2 3">AF14-6AC</strain>
    </source>
</reference>
<evidence type="ECO:0000313" key="3">
    <source>
        <dbReference type="Proteomes" id="UP000283426"/>
    </source>
</evidence>
<proteinExistence type="predicted"/>
<dbReference type="RefSeq" id="WP_118108378.1">
    <property type="nucleotide sequence ID" value="NZ_JABWDG010000029.1"/>
</dbReference>